<dbReference type="Gene3D" id="3.10.180.10">
    <property type="entry name" value="2,3-Dihydroxybiphenyl 1,2-Dioxygenase, domain 1"/>
    <property type="match status" value="1"/>
</dbReference>
<evidence type="ECO:0000313" key="4">
    <source>
        <dbReference type="Proteomes" id="UP000234275"/>
    </source>
</evidence>
<evidence type="ECO:0000313" key="3">
    <source>
        <dbReference type="EMBL" id="PLB55817.1"/>
    </source>
</evidence>
<dbReference type="PANTHER" id="PTHR10374">
    <property type="entry name" value="LACTOYLGLUTATHIONE LYASE GLYOXALASE I"/>
    <property type="match status" value="1"/>
</dbReference>
<gene>
    <name evidence="3" type="ORF">P170DRAFT_372118</name>
</gene>
<dbReference type="OrthoDB" id="16820at2759"/>
<reference evidence="3 4" key="1">
    <citation type="submission" date="2016-12" db="EMBL/GenBank/DDBJ databases">
        <title>The genomes of Aspergillus section Nigri reveals drivers in fungal speciation.</title>
        <authorList>
            <consortium name="DOE Joint Genome Institute"/>
            <person name="Vesth T.C."/>
            <person name="Nybo J."/>
            <person name="Theobald S."/>
            <person name="Brandl J."/>
            <person name="Frisvad J.C."/>
            <person name="Nielsen K.F."/>
            <person name="Lyhne E.K."/>
            <person name="Kogle M.E."/>
            <person name="Kuo A."/>
            <person name="Riley R."/>
            <person name="Clum A."/>
            <person name="Nolan M."/>
            <person name="Lipzen A."/>
            <person name="Salamov A."/>
            <person name="Henrissat B."/>
            <person name="Wiebenga A."/>
            <person name="De Vries R.P."/>
            <person name="Grigoriev I.V."/>
            <person name="Mortensen U.H."/>
            <person name="Andersen M.R."/>
            <person name="Baker S.E."/>
        </authorList>
    </citation>
    <scope>NUCLEOTIDE SEQUENCE [LARGE SCALE GENOMIC DNA]</scope>
    <source>
        <strain evidence="3 4">IBT 23096</strain>
    </source>
</reference>
<dbReference type="SUPFAM" id="SSF54593">
    <property type="entry name" value="Glyoxalase/Bleomycin resistance protein/Dihydroxybiphenyl dioxygenase"/>
    <property type="match status" value="1"/>
</dbReference>
<dbReference type="CDD" id="cd07233">
    <property type="entry name" value="GlxI_Zn"/>
    <property type="match status" value="1"/>
</dbReference>
<dbReference type="Proteomes" id="UP000234275">
    <property type="component" value="Unassembled WGS sequence"/>
</dbReference>
<dbReference type="Pfam" id="PF00903">
    <property type="entry name" value="Glyoxalase"/>
    <property type="match status" value="1"/>
</dbReference>
<dbReference type="PROSITE" id="PS51819">
    <property type="entry name" value="VOC"/>
    <property type="match status" value="1"/>
</dbReference>
<dbReference type="InterPro" id="IPR037523">
    <property type="entry name" value="VOC_core"/>
</dbReference>
<dbReference type="GO" id="GO:0016829">
    <property type="term" value="F:lyase activity"/>
    <property type="evidence" value="ECO:0007669"/>
    <property type="project" value="UniProtKB-KW"/>
</dbReference>
<evidence type="ECO:0000259" key="2">
    <source>
        <dbReference type="PROSITE" id="PS51819"/>
    </source>
</evidence>
<feature type="region of interest" description="Disordered" evidence="1">
    <location>
        <begin position="1"/>
        <end position="36"/>
    </location>
</feature>
<dbReference type="VEuPathDB" id="FungiDB:P170DRAFT_372118"/>
<dbReference type="PANTHER" id="PTHR10374:SF19">
    <property type="entry name" value="LYASE (GLO1), PUTATIVE (AFU_ORTHOLOGUE AFUA_2G13550)-RELATED"/>
    <property type="match status" value="1"/>
</dbReference>
<proteinExistence type="predicted"/>
<dbReference type="AlphaFoldDB" id="A0A2I2GSG8"/>
<evidence type="ECO:0000256" key="1">
    <source>
        <dbReference type="SAM" id="MobiDB-lite"/>
    </source>
</evidence>
<dbReference type="RefSeq" id="XP_024711119.1">
    <property type="nucleotide sequence ID" value="XM_024845193.1"/>
</dbReference>
<name>A0A2I2GSG8_9EURO</name>
<feature type="compositionally biased region" description="Low complexity" evidence="1">
    <location>
        <begin position="1"/>
        <end position="14"/>
    </location>
</feature>
<dbReference type="STRING" id="1392250.A0A2I2GSG8"/>
<protein>
    <submittedName>
        <fullName evidence="3">Putative lactoylglutathione lyase</fullName>
    </submittedName>
</protein>
<comment type="caution">
    <text evidence="3">The sequence shown here is derived from an EMBL/GenBank/DDBJ whole genome shotgun (WGS) entry which is preliminary data.</text>
</comment>
<dbReference type="InterPro" id="IPR004360">
    <property type="entry name" value="Glyas_Fos-R_dOase_dom"/>
</dbReference>
<organism evidence="3 4">
    <name type="scientific">Aspergillus steynii IBT 23096</name>
    <dbReference type="NCBI Taxonomy" id="1392250"/>
    <lineage>
        <taxon>Eukaryota</taxon>
        <taxon>Fungi</taxon>
        <taxon>Dikarya</taxon>
        <taxon>Ascomycota</taxon>
        <taxon>Pezizomycotina</taxon>
        <taxon>Eurotiomycetes</taxon>
        <taxon>Eurotiomycetidae</taxon>
        <taxon>Eurotiales</taxon>
        <taxon>Aspergillaceae</taxon>
        <taxon>Aspergillus</taxon>
        <taxon>Aspergillus subgen. Circumdati</taxon>
    </lineage>
</organism>
<accession>A0A2I2GSG8</accession>
<keyword evidence="3" id="KW-0456">Lyase</keyword>
<feature type="domain" description="VOC" evidence="2">
    <location>
        <begin position="42"/>
        <end position="220"/>
    </location>
</feature>
<dbReference type="EMBL" id="MSFO01000001">
    <property type="protein sequence ID" value="PLB55817.1"/>
    <property type="molecule type" value="Genomic_DNA"/>
</dbReference>
<sequence>MSNSNDTSGASSSTPFEEGAFLPGGHNTDPQLAEDSPTANYKLNHLMLRIRDPKRSLHFYVDLMGMRTVFTMNTGPFTLYYLGYPPTATDRADLAAWASKASNPRNLAQTLGLLELCHVHGSESAPDCQVSTGNVPPHLGFAHVGFTVPDVPAAVARLRAEGVSIFKELGDSSRESVPLSQWEADRGVGLGEIHPNYKRFFDQIAYVLDPDGYIVELISQNMQ</sequence>
<keyword evidence="4" id="KW-1185">Reference proteome</keyword>
<dbReference type="GeneID" id="36552893"/>
<dbReference type="InterPro" id="IPR029068">
    <property type="entry name" value="Glyas_Bleomycin-R_OHBP_Dase"/>
</dbReference>